<dbReference type="EMBL" id="FNQO01000005">
    <property type="protein sequence ID" value="SEA44823.1"/>
    <property type="molecule type" value="Genomic_DNA"/>
</dbReference>
<dbReference type="STRING" id="658218.SAMN05216562_3140"/>
<evidence type="ECO:0000313" key="2">
    <source>
        <dbReference type="EMBL" id="SEA44823.1"/>
    </source>
</evidence>
<evidence type="ECO:0000259" key="1">
    <source>
        <dbReference type="Pfam" id="PF09836"/>
    </source>
</evidence>
<feature type="domain" description="Putative DNA-binding" evidence="1">
    <location>
        <begin position="17"/>
        <end position="108"/>
    </location>
</feature>
<reference evidence="3" key="1">
    <citation type="submission" date="2016-10" db="EMBL/GenBank/DDBJ databases">
        <authorList>
            <person name="Varghese N."/>
            <person name="Submissions S."/>
        </authorList>
    </citation>
    <scope>NUCLEOTIDE SEQUENCE [LARGE SCALE GENOMIC DNA]</scope>
    <source>
        <strain evidence="3">CGMCC 1.10657</strain>
    </source>
</reference>
<dbReference type="InterPro" id="IPR018640">
    <property type="entry name" value="DUF2063"/>
</dbReference>
<accession>A0A1H4B9I0</accession>
<gene>
    <name evidence="2" type="ORF">SAMN05216562_3140</name>
</gene>
<name>A0A1H4B9I0_9GAMM</name>
<evidence type="ECO:0000313" key="3">
    <source>
        <dbReference type="Proteomes" id="UP000198658"/>
    </source>
</evidence>
<sequence>MCRGRGLCAVSELLRTRQRQLMAFLLQGDEAISEYICDQGAASKSIRLGIYANAYRKRLQETLESDHPVLGSYLGDDLFEEMTLGYIDKHPSRRPSLRDFGERLPDYLRTTGPFSHHPLIAELAQFERLLMTVFDAADAEHLSVEALQRLPADAWPRMCLRFHPSVRLLHSHWNCVQVWQALRADSEPPPPCEGHFHWLLWRNRERLTEFTSVAGAELVALRTGLGGADFSQLCEALLEIVPAEQAAAVLVQLLQDWIQRGWLGGIDGNG</sequence>
<dbReference type="Pfam" id="PF09836">
    <property type="entry name" value="DUF2063"/>
    <property type="match status" value="1"/>
</dbReference>
<dbReference type="Proteomes" id="UP000198658">
    <property type="component" value="Unassembled WGS sequence"/>
</dbReference>
<dbReference type="OrthoDB" id="343356at2"/>
<proteinExistence type="predicted"/>
<keyword evidence="3" id="KW-1185">Reference proteome</keyword>
<dbReference type="AlphaFoldDB" id="A0A1H4B9I0"/>
<protein>
    <recommendedName>
        <fullName evidence="1">Putative DNA-binding domain-containing protein</fullName>
    </recommendedName>
</protein>
<dbReference type="Gene3D" id="1.10.150.690">
    <property type="entry name" value="DUF2063"/>
    <property type="match status" value="1"/>
</dbReference>
<organism evidence="2 3">
    <name type="scientific">Microbulbifer marinus</name>
    <dbReference type="NCBI Taxonomy" id="658218"/>
    <lineage>
        <taxon>Bacteria</taxon>
        <taxon>Pseudomonadati</taxon>
        <taxon>Pseudomonadota</taxon>
        <taxon>Gammaproteobacteria</taxon>
        <taxon>Cellvibrionales</taxon>
        <taxon>Microbulbiferaceae</taxon>
        <taxon>Microbulbifer</taxon>
    </lineage>
</organism>
<dbReference type="InterPro" id="IPR044922">
    <property type="entry name" value="DUF2063_N_sf"/>
</dbReference>